<protein>
    <submittedName>
        <fullName evidence="1">Histone acetyltransferase KAT2A</fullName>
    </submittedName>
</protein>
<comment type="caution">
    <text evidence="1">The sequence shown here is derived from an EMBL/GenBank/DDBJ whole genome shotgun (WGS) entry which is preliminary data.</text>
</comment>
<proteinExistence type="predicted"/>
<gene>
    <name evidence="1" type="ORF">DR999_PMT05700</name>
</gene>
<reference evidence="1 2" key="1">
    <citation type="submission" date="2019-04" db="EMBL/GenBank/DDBJ databases">
        <title>Draft genome of the big-headed turtle Platysternon megacephalum.</title>
        <authorList>
            <person name="Gong S."/>
        </authorList>
    </citation>
    <scope>NUCLEOTIDE SEQUENCE [LARGE SCALE GENOMIC DNA]</scope>
    <source>
        <strain evidence="1">DO16091913</strain>
        <tissue evidence="1">Muscle</tissue>
    </source>
</reference>
<dbReference type="PROSITE" id="PS51257">
    <property type="entry name" value="PROKAR_LIPOPROTEIN"/>
    <property type="match status" value="1"/>
</dbReference>
<dbReference type="Proteomes" id="UP000297703">
    <property type="component" value="Unassembled WGS sequence"/>
</dbReference>
<sequence>MHFGRHSQIASPTAFKKRVYFSGFPAVLCMAYSCNQANLYLLQGRSEIGTGMLGWAMAGRGLLAKQSVLWRSLRSTRLTGWTLVSCSYSEPVGDMDQCRKLADACAAGRSSLPCVLLCRNEGCLWQQC</sequence>
<dbReference type="AlphaFoldDB" id="A0A4D9ELH3"/>
<organism evidence="1 2">
    <name type="scientific">Platysternon megacephalum</name>
    <name type="common">big-headed turtle</name>
    <dbReference type="NCBI Taxonomy" id="55544"/>
    <lineage>
        <taxon>Eukaryota</taxon>
        <taxon>Metazoa</taxon>
        <taxon>Chordata</taxon>
        <taxon>Craniata</taxon>
        <taxon>Vertebrata</taxon>
        <taxon>Euteleostomi</taxon>
        <taxon>Archelosauria</taxon>
        <taxon>Testudinata</taxon>
        <taxon>Testudines</taxon>
        <taxon>Cryptodira</taxon>
        <taxon>Durocryptodira</taxon>
        <taxon>Testudinoidea</taxon>
        <taxon>Platysternidae</taxon>
        <taxon>Platysternon</taxon>
    </lineage>
</organism>
<reference evidence="1 2" key="2">
    <citation type="submission" date="2019-04" db="EMBL/GenBank/DDBJ databases">
        <title>The genome sequence of big-headed turtle.</title>
        <authorList>
            <person name="Gong S."/>
        </authorList>
    </citation>
    <scope>NUCLEOTIDE SEQUENCE [LARGE SCALE GENOMIC DNA]</scope>
    <source>
        <strain evidence="1">DO16091913</strain>
        <tissue evidence="1">Muscle</tissue>
    </source>
</reference>
<name>A0A4D9ELH3_9SAUR</name>
<evidence type="ECO:0000313" key="1">
    <source>
        <dbReference type="EMBL" id="TFK11106.1"/>
    </source>
</evidence>
<accession>A0A4D9ELH3</accession>
<evidence type="ECO:0000313" key="2">
    <source>
        <dbReference type="Proteomes" id="UP000297703"/>
    </source>
</evidence>
<dbReference type="GO" id="GO:0016740">
    <property type="term" value="F:transferase activity"/>
    <property type="evidence" value="ECO:0007669"/>
    <property type="project" value="UniProtKB-KW"/>
</dbReference>
<keyword evidence="1" id="KW-0808">Transferase</keyword>
<keyword evidence="2" id="KW-1185">Reference proteome</keyword>
<dbReference type="EMBL" id="QXTE01000036">
    <property type="protein sequence ID" value="TFK11106.1"/>
    <property type="molecule type" value="Genomic_DNA"/>
</dbReference>